<dbReference type="RefSeq" id="WP_025414025.1">
    <property type="nucleotide sequence ID" value="NZ_CP007129.1"/>
</dbReference>
<dbReference type="KEGG" id="gba:J421_5160"/>
<dbReference type="AlphaFoldDB" id="W0RQX0"/>
<feature type="chain" id="PRO_5004794535" description="Glycine zipper domain-containing protein" evidence="1">
    <location>
        <begin position="21"/>
        <end position="120"/>
    </location>
</feature>
<proteinExistence type="predicted"/>
<accession>W0RQX0</accession>
<dbReference type="HOGENOM" id="CLU_2046305_0_0_0"/>
<dbReference type="Proteomes" id="UP000019151">
    <property type="component" value="Plasmid 1"/>
</dbReference>
<evidence type="ECO:0000313" key="2">
    <source>
        <dbReference type="EMBL" id="AHG92695.1"/>
    </source>
</evidence>
<evidence type="ECO:0000313" key="3">
    <source>
        <dbReference type="Proteomes" id="UP000019151"/>
    </source>
</evidence>
<keyword evidence="2" id="KW-0614">Plasmid</keyword>
<dbReference type="InParanoid" id="W0RQX0"/>
<keyword evidence="1" id="KW-0732">Signal</keyword>
<protein>
    <recommendedName>
        <fullName evidence="4">Glycine zipper domain-containing protein</fullName>
    </recommendedName>
</protein>
<evidence type="ECO:0008006" key="4">
    <source>
        <dbReference type="Google" id="ProtNLM"/>
    </source>
</evidence>
<name>W0RQX0_9BACT</name>
<geneLocation type="plasmid" evidence="2 3">
    <name>1</name>
</geneLocation>
<keyword evidence="3" id="KW-1185">Reference proteome</keyword>
<evidence type="ECO:0000256" key="1">
    <source>
        <dbReference type="SAM" id="SignalP"/>
    </source>
</evidence>
<sequence length="120" mass="12004">MIGALVVGFLLSVSPHPAAAQDTVAPVAVAASPRVDPRLLLPPTSRPATLGPAVVAIDPASRARGRRAVAFMAGGVAGVVAGALIKGNVGGVLAMGGAVATFYGLEQYMVRNDPPVSTRH</sequence>
<gene>
    <name evidence="2" type="ORF">J421_5160</name>
</gene>
<reference evidence="2 3" key="1">
    <citation type="journal article" date="2014" name="Genome Announc.">
        <title>Genome Sequence and Methylome of Soil Bacterium Gemmatirosa kalamazoonensis KBS708T, a Member of the Rarely Cultivated Gemmatimonadetes Phylum.</title>
        <authorList>
            <person name="Debruyn J.M."/>
            <person name="Radosevich M."/>
            <person name="Wommack K.E."/>
            <person name="Polson S.W."/>
            <person name="Hauser L.J."/>
            <person name="Fawaz M.N."/>
            <person name="Korlach J."/>
            <person name="Tsai Y.C."/>
        </authorList>
    </citation>
    <scope>NUCLEOTIDE SEQUENCE [LARGE SCALE GENOMIC DNA]</scope>
    <source>
        <strain evidence="2 3">KBS708</strain>
        <plasmid evidence="3">Plasmid 1</plasmid>
    </source>
</reference>
<dbReference type="EMBL" id="CP007129">
    <property type="protein sequence ID" value="AHG92695.1"/>
    <property type="molecule type" value="Genomic_DNA"/>
</dbReference>
<organism evidence="2 3">
    <name type="scientific">Gemmatirosa kalamazoonensis</name>
    <dbReference type="NCBI Taxonomy" id="861299"/>
    <lineage>
        <taxon>Bacteria</taxon>
        <taxon>Pseudomonadati</taxon>
        <taxon>Gemmatimonadota</taxon>
        <taxon>Gemmatimonadia</taxon>
        <taxon>Gemmatimonadales</taxon>
        <taxon>Gemmatimonadaceae</taxon>
        <taxon>Gemmatirosa</taxon>
    </lineage>
</organism>
<feature type="signal peptide" evidence="1">
    <location>
        <begin position="1"/>
        <end position="20"/>
    </location>
</feature>